<dbReference type="Proteomes" id="UP000006327">
    <property type="component" value="Unassembled WGS sequence"/>
</dbReference>
<name>K6Z3F2_9ALTE</name>
<comment type="caution">
    <text evidence="1">The sequence shown here is derived from an EMBL/GenBank/DDBJ whole genome shotgun (WGS) entry which is preliminary data.</text>
</comment>
<evidence type="ECO:0008006" key="3">
    <source>
        <dbReference type="Google" id="ProtNLM"/>
    </source>
</evidence>
<proteinExistence type="predicted"/>
<dbReference type="STRING" id="493475.GARC_0979"/>
<dbReference type="OrthoDB" id="9785445at2"/>
<organism evidence="1 2">
    <name type="scientific">Paraglaciecola arctica BSs20135</name>
    <dbReference type="NCBI Taxonomy" id="493475"/>
    <lineage>
        <taxon>Bacteria</taxon>
        <taxon>Pseudomonadati</taxon>
        <taxon>Pseudomonadota</taxon>
        <taxon>Gammaproteobacteria</taxon>
        <taxon>Alteromonadales</taxon>
        <taxon>Alteromonadaceae</taxon>
        <taxon>Paraglaciecola</taxon>
    </lineage>
</organism>
<evidence type="ECO:0000313" key="1">
    <source>
        <dbReference type="EMBL" id="GAC17960.1"/>
    </source>
</evidence>
<accession>K6Z3F2</accession>
<evidence type="ECO:0000313" key="2">
    <source>
        <dbReference type="Proteomes" id="UP000006327"/>
    </source>
</evidence>
<sequence length="188" mass="21272">MSTPKKNNRTMMLLLAAVFILPVILAKFALDNGWFNQAVTNKGELLTPPVDMRVLQISTQQPKWKLLYVLPEICALECENALYSIAQVHSALGKESDRAEVVVITHEKSNLVQLALLKDKQNIRLLNTNLKSLQQVFKENTTDGIFIADTLDNVILRYPLQIDQEQAILHSRDILSDMRKVLKLSHIG</sequence>
<keyword evidence="2" id="KW-1185">Reference proteome</keyword>
<dbReference type="RefSeq" id="WP_007617294.1">
    <property type="nucleotide sequence ID" value="NZ_BAEO01000012.1"/>
</dbReference>
<gene>
    <name evidence="1" type="ORF">GARC_0979</name>
</gene>
<reference evidence="1 2" key="1">
    <citation type="journal article" date="2017" name="Antonie Van Leeuwenhoek">
        <title>Rhizobium rhizosphaerae sp. nov., a novel species isolated from rice rhizosphere.</title>
        <authorList>
            <person name="Zhao J.J."/>
            <person name="Zhang J."/>
            <person name="Zhang R.J."/>
            <person name="Zhang C.W."/>
            <person name="Yin H.Q."/>
            <person name="Zhang X.X."/>
        </authorList>
    </citation>
    <scope>NUCLEOTIDE SEQUENCE [LARGE SCALE GENOMIC DNA]</scope>
    <source>
        <strain evidence="1 2">BSs20135</strain>
    </source>
</reference>
<dbReference type="eggNOG" id="COG1999">
    <property type="taxonomic scope" value="Bacteria"/>
</dbReference>
<dbReference type="AlphaFoldDB" id="K6Z3F2"/>
<protein>
    <recommendedName>
        <fullName evidence="3">Transmembrane protein</fullName>
    </recommendedName>
</protein>
<dbReference type="EMBL" id="BAEO01000012">
    <property type="protein sequence ID" value="GAC17960.1"/>
    <property type="molecule type" value="Genomic_DNA"/>
</dbReference>